<evidence type="ECO:0000313" key="1">
    <source>
        <dbReference type="EMBL" id="UNY47103.1"/>
    </source>
</evidence>
<accession>A0AAE9G8R4</accession>
<protein>
    <submittedName>
        <fullName evidence="1">Uncharacterized protein</fullName>
    </submittedName>
</protein>
<dbReference type="Proteomes" id="UP000832072">
    <property type="component" value="Segment"/>
</dbReference>
<proteinExistence type="predicted"/>
<sequence length="71" mass="8080">MITEKIYVVYVNKALTRFLDAYNVKIVSVDVDTDGMGNWNGGFVVEITGRGFEIDIVREFVRELNEDQGGY</sequence>
<dbReference type="EMBL" id="OM638103">
    <property type="protein sequence ID" value="UNY47103.1"/>
    <property type="molecule type" value="Genomic_DNA"/>
</dbReference>
<reference evidence="1 2" key="1">
    <citation type="submission" date="2022-02" db="EMBL/GenBank/DDBJ databases">
        <authorList>
            <person name="Tian F."/>
            <person name="Li J."/>
            <person name="Li F."/>
            <person name="Tong Y."/>
        </authorList>
    </citation>
    <scope>NUCLEOTIDE SEQUENCE [LARGE SCALE GENOMIC DNA]</scope>
</reference>
<name>A0AAE9G8R4_9CAUD</name>
<organism evidence="1 2">
    <name type="scientific">Cronobacter phage LPCS28</name>
    <dbReference type="NCBI Taxonomy" id="2924885"/>
    <lineage>
        <taxon>Viruses</taxon>
        <taxon>Duplodnaviria</taxon>
        <taxon>Heunggongvirae</taxon>
        <taxon>Uroviricota</taxon>
        <taxon>Caudoviricetes</taxon>
        <taxon>Pantevenvirales</taxon>
        <taxon>Straboviridae</taxon>
        <taxon>Nanhuvirus</taxon>
        <taxon>Nanhuvirus LPCS28</taxon>
    </lineage>
</organism>
<gene>
    <name evidence="1" type="ORF">EHEKIMEA_00221</name>
</gene>
<keyword evidence="2" id="KW-1185">Reference proteome</keyword>
<evidence type="ECO:0000313" key="2">
    <source>
        <dbReference type="Proteomes" id="UP000832072"/>
    </source>
</evidence>